<keyword evidence="2" id="KW-1185">Reference proteome</keyword>
<sequence length="68" mass="7611">MVISKEAWEIRYGVRVLISATPHLPLAFTSQGSSGIQDEKRGVLVLQKGKLLDMLHECTYSWDLLPPS</sequence>
<evidence type="ECO:0000313" key="2">
    <source>
        <dbReference type="Proteomes" id="UP000177625"/>
    </source>
</evidence>
<evidence type="ECO:0000313" key="1">
    <source>
        <dbReference type="EMBL" id="CZT51237.1"/>
    </source>
</evidence>
<reference evidence="2" key="1">
    <citation type="submission" date="2016-03" db="EMBL/GenBank/DDBJ databases">
        <authorList>
            <person name="Guldener U."/>
        </authorList>
    </citation>
    <scope>NUCLEOTIDE SEQUENCE [LARGE SCALE GENOMIC DNA]</scope>
</reference>
<name>A0A1E1MQ63_RHYSE</name>
<gene>
    <name evidence="1" type="ORF">RSE6_12357</name>
</gene>
<accession>A0A1E1MQ63</accession>
<dbReference type="EMBL" id="FJVC01000481">
    <property type="protein sequence ID" value="CZT51237.1"/>
    <property type="molecule type" value="Genomic_DNA"/>
</dbReference>
<protein>
    <submittedName>
        <fullName evidence="1">Uncharacterized protein</fullName>
    </submittedName>
</protein>
<organism evidence="1 2">
    <name type="scientific">Rhynchosporium secalis</name>
    <name type="common">Barley scald fungus</name>
    <dbReference type="NCBI Taxonomy" id="38038"/>
    <lineage>
        <taxon>Eukaryota</taxon>
        <taxon>Fungi</taxon>
        <taxon>Dikarya</taxon>
        <taxon>Ascomycota</taxon>
        <taxon>Pezizomycotina</taxon>
        <taxon>Leotiomycetes</taxon>
        <taxon>Helotiales</taxon>
        <taxon>Ploettnerulaceae</taxon>
        <taxon>Rhynchosporium</taxon>
    </lineage>
</organism>
<proteinExistence type="predicted"/>
<dbReference type="AlphaFoldDB" id="A0A1E1MQ63"/>
<dbReference type="Proteomes" id="UP000177625">
    <property type="component" value="Unassembled WGS sequence"/>
</dbReference>